<organism evidence="2 3">
    <name type="scientific">Seminavis robusta</name>
    <dbReference type="NCBI Taxonomy" id="568900"/>
    <lineage>
        <taxon>Eukaryota</taxon>
        <taxon>Sar</taxon>
        <taxon>Stramenopiles</taxon>
        <taxon>Ochrophyta</taxon>
        <taxon>Bacillariophyta</taxon>
        <taxon>Bacillariophyceae</taxon>
        <taxon>Bacillariophycidae</taxon>
        <taxon>Naviculales</taxon>
        <taxon>Naviculaceae</taxon>
        <taxon>Seminavis</taxon>
    </lineage>
</organism>
<name>A0A9N8DV41_9STRA</name>
<keyword evidence="3" id="KW-1185">Reference proteome</keyword>
<dbReference type="AlphaFoldDB" id="A0A9N8DV41"/>
<evidence type="ECO:0000313" key="3">
    <source>
        <dbReference type="Proteomes" id="UP001153069"/>
    </source>
</evidence>
<gene>
    <name evidence="2" type="ORF">SEMRO_393_G133560.1</name>
</gene>
<comment type="caution">
    <text evidence="2">The sequence shown here is derived from an EMBL/GenBank/DDBJ whole genome shotgun (WGS) entry which is preliminary data.</text>
</comment>
<feature type="region of interest" description="Disordered" evidence="1">
    <location>
        <begin position="118"/>
        <end position="141"/>
    </location>
</feature>
<reference evidence="2" key="1">
    <citation type="submission" date="2020-06" db="EMBL/GenBank/DDBJ databases">
        <authorList>
            <consortium name="Plant Systems Biology data submission"/>
        </authorList>
    </citation>
    <scope>NUCLEOTIDE SEQUENCE</scope>
    <source>
        <strain evidence="2">D6</strain>
    </source>
</reference>
<proteinExistence type="predicted"/>
<accession>A0A9N8DV41</accession>
<feature type="compositionally biased region" description="Basic residues" evidence="1">
    <location>
        <begin position="125"/>
        <end position="141"/>
    </location>
</feature>
<evidence type="ECO:0000313" key="2">
    <source>
        <dbReference type="EMBL" id="CAB9509522.1"/>
    </source>
</evidence>
<feature type="compositionally biased region" description="Acidic residues" evidence="1">
    <location>
        <begin position="25"/>
        <end position="36"/>
    </location>
</feature>
<protein>
    <submittedName>
        <fullName evidence="2">Uncharacterized protein</fullName>
    </submittedName>
</protein>
<evidence type="ECO:0000256" key="1">
    <source>
        <dbReference type="SAM" id="MobiDB-lite"/>
    </source>
</evidence>
<feature type="region of interest" description="Disordered" evidence="1">
    <location>
        <begin position="1"/>
        <end position="48"/>
    </location>
</feature>
<sequence>MPRSHDGRQRRTIVPGSYQRRDSDSESEYNSDDDDMSSVGMGSVESAADSIDQAITHLNSIHQQLIEVEKLREEKSPLESDVQGLRLEKQSLEADSSDSEGMLFDGWLSHRLKAARKSPWISKTTPHKKNNSKKWKRNARS</sequence>
<dbReference type="EMBL" id="CAICTM010000392">
    <property type="protein sequence ID" value="CAB9509522.1"/>
    <property type="molecule type" value="Genomic_DNA"/>
</dbReference>
<dbReference type="Proteomes" id="UP001153069">
    <property type="component" value="Unassembled WGS sequence"/>
</dbReference>